<protein>
    <submittedName>
        <fullName evidence="2">Uncharacterized protein</fullName>
    </submittedName>
</protein>
<evidence type="ECO:0000256" key="1">
    <source>
        <dbReference type="SAM" id="MobiDB-lite"/>
    </source>
</evidence>
<accession>A0A0C3AIA8</accession>
<proteinExistence type="predicted"/>
<dbReference type="Proteomes" id="UP000053989">
    <property type="component" value="Unassembled WGS sequence"/>
</dbReference>
<dbReference type="HOGENOM" id="CLU_046434_0_0_1"/>
<reference evidence="2 3" key="1">
    <citation type="submission" date="2014-04" db="EMBL/GenBank/DDBJ databases">
        <authorList>
            <consortium name="DOE Joint Genome Institute"/>
            <person name="Kuo A."/>
            <person name="Kohler A."/>
            <person name="Nagy L.G."/>
            <person name="Floudas D."/>
            <person name="Copeland A."/>
            <person name="Barry K.W."/>
            <person name="Cichocki N."/>
            <person name="Veneault-Fourrey C."/>
            <person name="LaButti K."/>
            <person name="Lindquist E.A."/>
            <person name="Lipzen A."/>
            <person name="Lundell T."/>
            <person name="Morin E."/>
            <person name="Murat C."/>
            <person name="Sun H."/>
            <person name="Tunlid A."/>
            <person name="Henrissat B."/>
            <person name="Grigoriev I.V."/>
            <person name="Hibbett D.S."/>
            <person name="Martin F."/>
            <person name="Nordberg H.P."/>
            <person name="Cantor M.N."/>
            <person name="Hua S.X."/>
        </authorList>
    </citation>
    <scope>NUCLEOTIDE SEQUENCE [LARGE SCALE GENOMIC DNA]</scope>
    <source>
        <strain evidence="2 3">Foug A</strain>
    </source>
</reference>
<gene>
    <name evidence="2" type="ORF">SCLCIDRAFT_23337</name>
</gene>
<keyword evidence="3" id="KW-1185">Reference proteome</keyword>
<feature type="region of interest" description="Disordered" evidence="1">
    <location>
        <begin position="173"/>
        <end position="198"/>
    </location>
</feature>
<feature type="region of interest" description="Disordered" evidence="1">
    <location>
        <begin position="1"/>
        <end position="23"/>
    </location>
</feature>
<evidence type="ECO:0000313" key="3">
    <source>
        <dbReference type="Proteomes" id="UP000053989"/>
    </source>
</evidence>
<feature type="compositionally biased region" description="Low complexity" evidence="1">
    <location>
        <begin position="1"/>
        <end position="15"/>
    </location>
</feature>
<dbReference type="EMBL" id="KN822027">
    <property type="protein sequence ID" value="KIM64607.1"/>
    <property type="molecule type" value="Genomic_DNA"/>
</dbReference>
<dbReference type="OrthoDB" id="2690753at2759"/>
<organism evidence="2 3">
    <name type="scientific">Scleroderma citrinum Foug A</name>
    <dbReference type="NCBI Taxonomy" id="1036808"/>
    <lineage>
        <taxon>Eukaryota</taxon>
        <taxon>Fungi</taxon>
        <taxon>Dikarya</taxon>
        <taxon>Basidiomycota</taxon>
        <taxon>Agaricomycotina</taxon>
        <taxon>Agaricomycetes</taxon>
        <taxon>Agaricomycetidae</taxon>
        <taxon>Boletales</taxon>
        <taxon>Sclerodermatineae</taxon>
        <taxon>Sclerodermataceae</taxon>
        <taxon>Scleroderma</taxon>
    </lineage>
</organism>
<evidence type="ECO:0000313" key="2">
    <source>
        <dbReference type="EMBL" id="KIM64607.1"/>
    </source>
</evidence>
<feature type="compositionally biased region" description="Acidic residues" evidence="1">
    <location>
        <begin position="174"/>
        <end position="184"/>
    </location>
</feature>
<name>A0A0C3AIA8_9AGAM</name>
<dbReference type="InParanoid" id="A0A0C3AIA8"/>
<dbReference type="AlphaFoldDB" id="A0A0C3AIA8"/>
<sequence length="278" mass="31491">MPTTQQQPTTSSSSTDKQNDTLPEISTLERLPNLAFYAVVLKLASKAEYVSGGGHGDILGVKNLDSNVEFVFSGVFQIAWNDFFFTPDAHFDPANLYNGHFSDIKLTCCLTQVKNDDFSFATKHYSTVIDNIRAFEKLAGVPNGANVISTIYEELGKPQIKIIHSLFEKKKEELDDDDDDDDERKEEGSTDNSTNTLENITPQFAMETWPVMERCRSELEDLLLTHDICPLEAYEEDSSRIPPQRHEARLKGTIVKVYLAFCHHNIKRQKKHIFQAVV</sequence>
<reference evidence="3" key="2">
    <citation type="submission" date="2015-01" db="EMBL/GenBank/DDBJ databases">
        <title>Evolutionary Origins and Diversification of the Mycorrhizal Mutualists.</title>
        <authorList>
            <consortium name="DOE Joint Genome Institute"/>
            <consortium name="Mycorrhizal Genomics Consortium"/>
            <person name="Kohler A."/>
            <person name="Kuo A."/>
            <person name="Nagy L.G."/>
            <person name="Floudas D."/>
            <person name="Copeland A."/>
            <person name="Barry K.W."/>
            <person name="Cichocki N."/>
            <person name="Veneault-Fourrey C."/>
            <person name="LaButti K."/>
            <person name="Lindquist E.A."/>
            <person name="Lipzen A."/>
            <person name="Lundell T."/>
            <person name="Morin E."/>
            <person name="Murat C."/>
            <person name="Riley R."/>
            <person name="Ohm R."/>
            <person name="Sun H."/>
            <person name="Tunlid A."/>
            <person name="Henrissat B."/>
            <person name="Grigoriev I.V."/>
            <person name="Hibbett D.S."/>
            <person name="Martin F."/>
        </authorList>
    </citation>
    <scope>NUCLEOTIDE SEQUENCE [LARGE SCALE GENOMIC DNA]</scope>
    <source>
        <strain evidence="3">Foug A</strain>
    </source>
</reference>